<feature type="region of interest" description="Disordered" evidence="1">
    <location>
        <begin position="140"/>
        <end position="179"/>
    </location>
</feature>
<sequence length="179" mass="20783">MADTTTKKRDRKEGKEEREHKSQKRHRHEDANGKRKHKKRKDSDAEDEGMWVEKNMDATAEPLHISSKELNTELKRPTEPAPPVAALKAITPGGPGSSWRMTRLRRAYETAEEEDRPIDEVAIERFGSLEAFEQAKEERRILNEREGRRGERAKLACRSCRRDNKKARRLQPHLGRPLS</sequence>
<name>A0A4Z0A0K9_9AGAM</name>
<feature type="compositionally biased region" description="Basic and acidic residues" evidence="1">
    <location>
        <begin position="1"/>
        <end position="20"/>
    </location>
</feature>
<dbReference type="AlphaFoldDB" id="A0A4Z0A0K9"/>
<comment type="caution">
    <text evidence="2">The sequence shown here is derived from an EMBL/GenBank/DDBJ whole genome shotgun (WGS) entry which is preliminary data.</text>
</comment>
<feature type="compositionally biased region" description="Basic and acidic residues" evidence="1">
    <location>
        <begin position="66"/>
        <end position="78"/>
    </location>
</feature>
<evidence type="ECO:0000313" key="3">
    <source>
        <dbReference type="Proteomes" id="UP000298061"/>
    </source>
</evidence>
<protein>
    <submittedName>
        <fullName evidence="2">Uncharacterized protein</fullName>
    </submittedName>
</protein>
<evidence type="ECO:0000313" key="2">
    <source>
        <dbReference type="EMBL" id="TFY80592.1"/>
    </source>
</evidence>
<gene>
    <name evidence="2" type="ORF">EWM64_g3422</name>
</gene>
<dbReference type="Proteomes" id="UP000298061">
    <property type="component" value="Unassembled WGS sequence"/>
</dbReference>
<dbReference type="EMBL" id="SFCI01000317">
    <property type="protein sequence ID" value="TFY80592.1"/>
    <property type="molecule type" value="Genomic_DNA"/>
</dbReference>
<keyword evidence="3" id="KW-1185">Reference proteome</keyword>
<organism evidence="2 3">
    <name type="scientific">Hericium alpestre</name>
    <dbReference type="NCBI Taxonomy" id="135208"/>
    <lineage>
        <taxon>Eukaryota</taxon>
        <taxon>Fungi</taxon>
        <taxon>Dikarya</taxon>
        <taxon>Basidiomycota</taxon>
        <taxon>Agaricomycotina</taxon>
        <taxon>Agaricomycetes</taxon>
        <taxon>Russulales</taxon>
        <taxon>Hericiaceae</taxon>
        <taxon>Hericium</taxon>
    </lineage>
</organism>
<dbReference type="STRING" id="135208.A0A4Z0A0K9"/>
<evidence type="ECO:0000256" key="1">
    <source>
        <dbReference type="SAM" id="MobiDB-lite"/>
    </source>
</evidence>
<accession>A0A4Z0A0K9</accession>
<proteinExistence type="predicted"/>
<reference evidence="2 3" key="1">
    <citation type="submission" date="2019-02" db="EMBL/GenBank/DDBJ databases">
        <title>Genome sequencing of the rare red list fungi Hericium alpestre (H. flagellum).</title>
        <authorList>
            <person name="Buettner E."/>
            <person name="Kellner H."/>
        </authorList>
    </citation>
    <scope>NUCLEOTIDE SEQUENCE [LARGE SCALE GENOMIC DNA]</scope>
    <source>
        <strain evidence="2 3">DSM 108284</strain>
    </source>
</reference>
<feature type="region of interest" description="Disordered" evidence="1">
    <location>
        <begin position="1"/>
        <end position="99"/>
    </location>
</feature>
<dbReference type="OrthoDB" id="2113965at2759"/>
<feature type="compositionally biased region" description="Basic and acidic residues" evidence="1">
    <location>
        <begin position="140"/>
        <end position="154"/>
    </location>
</feature>